<comment type="caution">
    <text evidence="2">The sequence shown here is derived from an EMBL/GenBank/DDBJ whole genome shotgun (WGS) entry which is preliminary data.</text>
</comment>
<proteinExistence type="predicted"/>
<gene>
    <name evidence="2" type="ORF">RhiirC2_78285</name>
</gene>
<name>A0A2N1MTZ9_9GLOM</name>
<keyword evidence="1" id="KW-1133">Transmembrane helix</keyword>
<accession>A0A2N1MTZ9</accession>
<evidence type="ECO:0000313" key="2">
    <source>
        <dbReference type="EMBL" id="PKK65103.1"/>
    </source>
</evidence>
<protein>
    <submittedName>
        <fullName evidence="2">Uncharacterized protein</fullName>
    </submittedName>
</protein>
<reference evidence="2 3" key="2">
    <citation type="submission" date="2017-10" db="EMBL/GenBank/DDBJ databases">
        <title>Extensive intraspecific genome diversity in a model arbuscular mycorrhizal fungus.</title>
        <authorList>
            <person name="Chen E.C.H."/>
            <person name="Morin E."/>
            <person name="Baudet D."/>
            <person name="Noel J."/>
            <person name="Ndikumana S."/>
            <person name="Charron P."/>
            <person name="St-Onge C."/>
            <person name="Giorgi J."/>
            <person name="Grigoriev I.V."/>
            <person name="Roux C."/>
            <person name="Martin F.M."/>
            <person name="Corradi N."/>
        </authorList>
    </citation>
    <scope>NUCLEOTIDE SEQUENCE [LARGE SCALE GENOMIC DNA]</scope>
    <source>
        <strain evidence="2 3">C2</strain>
    </source>
</reference>
<evidence type="ECO:0000313" key="3">
    <source>
        <dbReference type="Proteomes" id="UP000233469"/>
    </source>
</evidence>
<keyword evidence="1" id="KW-0812">Transmembrane</keyword>
<evidence type="ECO:0000256" key="1">
    <source>
        <dbReference type="SAM" id="Phobius"/>
    </source>
</evidence>
<reference evidence="2 3" key="1">
    <citation type="submission" date="2016-04" db="EMBL/GenBank/DDBJ databases">
        <title>Genome analyses suggest a sexual origin of heterokaryosis in a supposedly ancient asexual fungus.</title>
        <authorList>
            <person name="Ropars J."/>
            <person name="Sedzielewska K."/>
            <person name="Noel J."/>
            <person name="Charron P."/>
            <person name="Farinelli L."/>
            <person name="Marton T."/>
            <person name="Kruger M."/>
            <person name="Pelin A."/>
            <person name="Brachmann A."/>
            <person name="Corradi N."/>
        </authorList>
    </citation>
    <scope>NUCLEOTIDE SEQUENCE [LARGE SCALE GENOMIC DNA]</scope>
    <source>
        <strain evidence="2 3">C2</strain>
    </source>
</reference>
<keyword evidence="1" id="KW-0472">Membrane</keyword>
<feature type="transmembrane region" description="Helical" evidence="1">
    <location>
        <begin position="21"/>
        <end position="37"/>
    </location>
</feature>
<dbReference type="AlphaFoldDB" id="A0A2N1MTZ9"/>
<dbReference type="Proteomes" id="UP000233469">
    <property type="component" value="Unassembled WGS sequence"/>
</dbReference>
<organism evidence="2 3">
    <name type="scientific">Rhizophagus irregularis</name>
    <dbReference type="NCBI Taxonomy" id="588596"/>
    <lineage>
        <taxon>Eukaryota</taxon>
        <taxon>Fungi</taxon>
        <taxon>Fungi incertae sedis</taxon>
        <taxon>Mucoromycota</taxon>
        <taxon>Glomeromycotina</taxon>
        <taxon>Glomeromycetes</taxon>
        <taxon>Glomerales</taxon>
        <taxon>Glomeraceae</taxon>
        <taxon>Rhizophagus</taxon>
    </lineage>
</organism>
<feature type="transmembrane region" description="Helical" evidence="1">
    <location>
        <begin position="49"/>
        <end position="68"/>
    </location>
</feature>
<sequence length="73" mass="8832">MKNVNVFSPRYLLIIDQLAKFFFYLSLFFLIEFTIFAQPFTTFLKEKSFLYFSQLGIWRSTMILFLLLSHPFT</sequence>
<dbReference type="EMBL" id="LLXL01001326">
    <property type="protein sequence ID" value="PKK65103.1"/>
    <property type="molecule type" value="Genomic_DNA"/>
</dbReference>